<dbReference type="Pfam" id="PF10994">
    <property type="entry name" value="DUF2817"/>
    <property type="match status" value="1"/>
</dbReference>
<proteinExistence type="predicted"/>
<evidence type="ECO:0000313" key="2">
    <source>
        <dbReference type="Proteomes" id="UP000580517"/>
    </source>
</evidence>
<accession>A0A853FD86</accession>
<comment type="caution">
    <text evidence="1">The sequence shown here is derived from an EMBL/GenBank/DDBJ whole genome shotgun (WGS) entry which is preliminary data.</text>
</comment>
<sequence length="361" mass="40317">MEFHDCYALTYPSAREKFRAAAQAAGAALYTYSGNANSDKLATDVAYFGNMNAQRRLVAVSGTHGLEGFCGSAVQIAWMKSGGPALLDDNTAVVMIHAINPWGFANLSRTTENNVDLNRNFIDFSKPLPANPGYHQLHARLLPAEWSTEGMRNAQAAMDEYESTHGRDALFDCLARGQYDYADGLNYGGAQREWPNLILEQIVEEHLAGACKVGFIDWHTGIGEYGEPFFLCFHDSESPLRQQAVRWWGAERIEGAQPHGRARPNYQGLLCFGLQQFLGDTPLCGAVIEFGTRGWHMRRILRLDLWLKFHASGSQERIDMHRADLLDAFCPVDEIWRGSTIRYGQQFMNEAVAGLASWEDA</sequence>
<keyword evidence="2" id="KW-1185">Reference proteome</keyword>
<dbReference type="OrthoDB" id="4014363at2"/>
<dbReference type="AlphaFoldDB" id="A0A853FD86"/>
<dbReference type="EMBL" id="JACCEW010000003">
    <property type="protein sequence ID" value="NYT37698.1"/>
    <property type="molecule type" value="Genomic_DNA"/>
</dbReference>
<dbReference type="SUPFAM" id="SSF53187">
    <property type="entry name" value="Zn-dependent exopeptidases"/>
    <property type="match status" value="1"/>
</dbReference>
<dbReference type="CDD" id="cd06233">
    <property type="entry name" value="M14-like"/>
    <property type="match status" value="1"/>
</dbReference>
<dbReference type="RefSeq" id="WP_129969189.1">
    <property type="nucleotide sequence ID" value="NZ_JACCEW010000003.1"/>
</dbReference>
<reference evidence="1 2" key="1">
    <citation type="submission" date="2020-07" db="EMBL/GenBank/DDBJ databases">
        <title>Taxonomic revisions and descriptions of new bacterial species based on genomic comparisons in the high-G+C-content subgroup of the family Alcaligenaceae.</title>
        <authorList>
            <person name="Szabo A."/>
            <person name="Felfoldi T."/>
        </authorList>
    </citation>
    <scope>NUCLEOTIDE SEQUENCE [LARGE SCALE GENOMIC DNA]</scope>
    <source>
        <strain evidence="1 2">DSM 25264</strain>
    </source>
</reference>
<dbReference type="Gene3D" id="3.40.630.10">
    <property type="entry name" value="Zn peptidases"/>
    <property type="match status" value="1"/>
</dbReference>
<dbReference type="InterPro" id="IPR021259">
    <property type="entry name" value="DUF2817"/>
</dbReference>
<organism evidence="1 2">
    <name type="scientific">Allopusillimonas soli</name>
    <dbReference type="NCBI Taxonomy" id="659016"/>
    <lineage>
        <taxon>Bacteria</taxon>
        <taxon>Pseudomonadati</taxon>
        <taxon>Pseudomonadota</taxon>
        <taxon>Betaproteobacteria</taxon>
        <taxon>Burkholderiales</taxon>
        <taxon>Alcaligenaceae</taxon>
        <taxon>Allopusillimonas</taxon>
    </lineage>
</organism>
<gene>
    <name evidence="1" type="ORF">H0A68_12500</name>
</gene>
<protein>
    <submittedName>
        <fullName evidence="1">DUF2817 domain-containing protein</fullName>
    </submittedName>
</protein>
<evidence type="ECO:0000313" key="1">
    <source>
        <dbReference type="EMBL" id="NYT37698.1"/>
    </source>
</evidence>
<dbReference type="Proteomes" id="UP000580517">
    <property type="component" value="Unassembled WGS sequence"/>
</dbReference>
<name>A0A853FD86_9BURK</name>